<name>A0ABN1RJH3_9ACTN</name>
<sequence length="510" mass="56531">MAIKDMADDLAQARGVLGKGIWKWLRTLALKGEYDCSACFDEGAYSLWAESRPSRSTAPAIPFLVRLAAAGVHSSEIFGLVAEIGHGTRDRRGAKAKAAHRAVLEQVPFLLELARTSQEGYVRRHALRTASCGPAEEVLPVVRSLWDDPGLDDGTRAEALRAWLFLESKEAQPIAAQVVKTGSAALKVLTVAALAESGAKWRPRYGRAFAAAYDGYLRSKAPALEDPLHKVVTALVSQDRLQAAARLLVPFLNPRRDRWTRETALYLAEDLAENRKPRAVLLHAVLPLLAKKRSAENAVRFIERFGHDDAEASDALAALAATPRRPGSPQALTVLIERNDARVTALLALHATDLATPRRQKGWKWDYESVFWAFRKRRPAFDVPLLDAFRTWMRTWPREPDWRDEPGGPKNTVLDLLAHWGPAAHEATPELIDVLPNHYLAVLPALRAVARTDEDHARIDLHQARAEEAAAAREAAAEAEQKRRREEYAALGPLDVFDPDDPWAADDPWA</sequence>
<evidence type="ECO:0000313" key="4">
    <source>
        <dbReference type="Proteomes" id="UP001500665"/>
    </source>
</evidence>
<evidence type="ECO:0000256" key="1">
    <source>
        <dbReference type="SAM" id="Coils"/>
    </source>
</evidence>
<dbReference type="Proteomes" id="UP001500665">
    <property type="component" value="Unassembled WGS sequence"/>
</dbReference>
<dbReference type="RefSeq" id="WP_344243070.1">
    <property type="nucleotide sequence ID" value="NZ_BAAAHH010000020.1"/>
</dbReference>
<keyword evidence="4" id="KW-1185">Reference proteome</keyword>
<proteinExistence type="predicted"/>
<evidence type="ECO:0000256" key="2">
    <source>
        <dbReference type="SAM" id="MobiDB-lite"/>
    </source>
</evidence>
<evidence type="ECO:0008006" key="5">
    <source>
        <dbReference type="Google" id="ProtNLM"/>
    </source>
</evidence>
<accession>A0ABN1RJH3</accession>
<keyword evidence="1" id="KW-0175">Coiled coil</keyword>
<feature type="compositionally biased region" description="Acidic residues" evidence="2">
    <location>
        <begin position="497"/>
        <end position="510"/>
    </location>
</feature>
<feature type="region of interest" description="Disordered" evidence="2">
    <location>
        <begin position="489"/>
        <end position="510"/>
    </location>
</feature>
<reference evidence="3 4" key="1">
    <citation type="journal article" date="2019" name="Int. J. Syst. Evol. Microbiol.">
        <title>The Global Catalogue of Microorganisms (GCM) 10K type strain sequencing project: providing services to taxonomists for standard genome sequencing and annotation.</title>
        <authorList>
            <consortium name="The Broad Institute Genomics Platform"/>
            <consortium name="The Broad Institute Genome Sequencing Center for Infectious Disease"/>
            <person name="Wu L."/>
            <person name="Ma J."/>
        </authorList>
    </citation>
    <scope>NUCLEOTIDE SEQUENCE [LARGE SCALE GENOMIC DNA]</scope>
    <source>
        <strain evidence="3 4">JCM 10696</strain>
    </source>
</reference>
<dbReference type="EMBL" id="BAAAHH010000020">
    <property type="protein sequence ID" value="GAA0958402.1"/>
    <property type="molecule type" value="Genomic_DNA"/>
</dbReference>
<organism evidence="3 4">
    <name type="scientific">Actinocorallia libanotica</name>
    <dbReference type="NCBI Taxonomy" id="46162"/>
    <lineage>
        <taxon>Bacteria</taxon>
        <taxon>Bacillati</taxon>
        <taxon>Actinomycetota</taxon>
        <taxon>Actinomycetes</taxon>
        <taxon>Streptosporangiales</taxon>
        <taxon>Thermomonosporaceae</taxon>
        <taxon>Actinocorallia</taxon>
    </lineage>
</organism>
<evidence type="ECO:0000313" key="3">
    <source>
        <dbReference type="EMBL" id="GAA0958402.1"/>
    </source>
</evidence>
<feature type="coiled-coil region" evidence="1">
    <location>
        <begin position="462"/>
        <end position="489"/>
    </location>
</feature>
<protein>
    <recommendedName>
        <fullName evidence="5">HEAT repeat protein</fullName>
    </recommendedName>
</protein>
<gene>
    <name evidence="3" type="ORF">GCM10009550_46930</name>
</gene>
<comment type="caution">
    <text evidence="3">The sequence shown here is derived from an EMBL/GenBank/DDBJ whole genome shotgun (WGS) entry which is preliminary data.</text>
</comment>